<evidence type="ECO:0000313" key="3">
    <source>
        <dbReference type="Proteomes" id="UP000095621"/>
    </source>
</evidence>
<feature type="signal peptide" evidence="1">
    <location>
        <begin position="1"/>
        <end position="32"/>
    </location>
</feature>
<evidence type="ECO:0000313" key="2">
    <source>
        <dbReference type="EMBL" id="CUQ79077.1"/>
    </source>
</evidence>
<dbReference type="AlphaFoldDB" id="A0A174YZQ2"/>
<evidence type="ECO:0008006" key="4">
    <source>
        <dbReference type="Google" id="ProtNLM"/>
    </source>
</evidence>
<name>A0A174YZQ2_9FIRM</name>
<gene>
    <name evidence="2" type="ORF">ERS852490_02735</name>
</gene>
<dbReference type="Pfam" id="PF18960">
    <property type="entry name" value="DUF5702"/>
    <property type="match status" value="1"/>
</dbReference>
<protein>
    <recommendedName>
        <fullName evidence="4">LXG domain-containing protein</fullName>
    </recommendedName>
</protein>
<proteinExistence type="predicted"/>
<dbReference type="InterPro" id="IPR043756">
    <property type="entry name" value="DUF5702"/>
</dbReference>
<dbReference type="RefSeq" id="WP_055216502.1">
    <property type="nucleotide sequence ID" value="NZ_CZBU01000007.1"/>
</dbReference>
<evidence type="ECO:0000256" key="1">
    <source>
        <dbReference type="SAM" id="SignalP"/>
    </source>
</evidence>
<sequence length="701" mass="79084">MNNKTFKAQITVMAALSMTIIFSLICTCVRSASDCFYNTQIKEACMLSVEGAFSAYHNDMLSEYDILLLQYSDKIKARIEQYAEENIYSCGKNVSLMGVDVDNVEYITDKGGIYLRKEIASYMQYGLFSEMADVMRQSEKELQKVEKIKEITSDIQDCEKDLWEVDLKILQLIKYVEGIETTDTGIVIRRGEPVSSGGYFAKSAVNGIVSMDSVYVDEKKVYMSIDNSEPGYTDVSALLDDMYEDASGVAASEENQKEEDYINSYSDVYRRNYIKLKAVLGGTKEQTEKALELLGEYDDAKSGAENKLGGCMEKVSAEIKTLGEELCNELIEDLKSMKEDNASDKKTMCDMQQLRQALSRNLIVLNGVCSQIEKLEENLNYDNSRDVMSSVVRCRQLLYGLSAKGMKFDYSGVDFSIESSGLSAVKKVRQLITDGILALVMDTDNISEKSVNYAGLATDMSAEIESMESKAEEIKEQFLMNEYLMMKFNCFTDYLDMDIDESAGIDYTLEYILCGKSGDKENLEQTMLELSGIRTGMNLAYLITDKSKKMQAYSFAAGALGFTGNMALIKAGQYLIMSVWAYGEAIMDMRDLYAGNKVALVKNEKNWKLSLENLLGMKFDSDKDTDDDGLEYRDYIRMLLMLERGEHKNYRTMGAMEIKMISMGHDDFRMRNYIVSMAGTAVFSVIRRGQPYVQIISCSYI</sequence>
<dbReference type="Proteomes" id="UP000095621">
    <property type="component" value="Unassembled WGS sequence"/>
</dbReference>
<reference evidence="2 3" key="1">
    <citation type="submission" date="2015-09" db="EMBL/GenBank/DDBJ databases">
        <authorList>
            <consortium name="Pathogen Informatics"/>
        </authorList>
    </citation>
    <scope>NUCLEOTIDE SEQUENCE [LARGE SCALE GENOMIC DNA]</scope>
    <source>
        <strain evidence="2 3">2789STDY5834875</strain>
    </source>
</reference>
<accession>A0A174YZQ2</accession>
<keyword evidence="1" id="KW-0732">Signal</keyword>
<dbReference type="EMBL" id="CZBU01000007">
    <property type="protein sequence ID" value="CUQ79077.1"/>
    <property type="molecule type" value="Genomic_DNA"/>
</dbReference>
<organism evidence="2 3">
    <name type="scientific">Lachnospira eligens</name>
    <dbReference type="NCBI Taxonomy" id="39485"/>
    <lineage>
        <taxon>Bacteria</taxon>
        <taxon>Bacillati</taxon>
        <taxon>Bacillota</taxon>
        <taxon>Clostridia</taxon>
        <taxon>Lachnospirales</taxon>
        <taxon>Lachnospiraceae</taxon>
        <taxon>Lachnospira</taxon>
    </lineage>
</organism>
<dbReference type="OrthoDB" id="5135382at2"/>
<feature type="chain" id="PRO_5038654128" description="LXG domain-containing protein" evidence="1">
    <location>
        <begin position="33"/>
        <end position="701"/>
    </location>
</feature>